<dbReference type="EMBL" id="CP018153">
    <property type="protein sequence ID" value="APG60643.1"/>
    <property type="molecule type" value="Genomic_DNA"/>
</dbReference>
<reference evidence="1 2" key="1">
    <citation type="submission" date="2016-11" db="EMBL/GenBank/DDBJ databases">
        <title>Gramella sp. LPB0144 isolated from marine environment.</title>
        <authorList>
            <person name="Kim E."/>
            <person name="Yi H."/>
        </authorList>
    </citation>
    <scope>NUCLEOTIDE SEQUENCE [LARGE SCALE GENOMIC DNA]</scope>
    <source>
        <strain evidence="1 2">LPB0144</strain>
    </source>
</reference>
<keyword evidence="2" id="KW-1185">Reference proteome</keyword>
<evidence type="ECO:0000313" key="2">
    <source>
        <dbReference type="Proteomes" id="UP000182510"/>
    </source>
</evidence>
<dbReference type="Proteomes" id="UP000182510">
    <property type="component" value="Chromosome"/>
</dbReference>
<evidence type="ECO:0000313" key="1">
    <source>
        <dbReference type="EMBL" id="APG60643.1"/>
    </source>
</evidence>
<name>A0A1L3J6B1_9FLAO</name>
<dbReference type="RefSeq" id="WP_072553333.1">
    <property type="nucleotide sequence ID" value="NZ_CP018153.1"/>
</dbReference>
<accession>A0A1L3J6B1</accession>
<dbReference type="STRING" id="1913577.LPB144_09615"/>
<dbReference type="AlphaFoldDB" id="A0A1L3J6B1"/>
<sequence length="117" mass="13340">MNLINSGIIIKLCLLFTLLTSCDFLVADPILQQKTDTTQQSEFYAGENADSYFIIEDPGVNLTSEVRYNSTNFLKDNFTAFSYYNPLGKDCCYLDLNFFIEPGCSSRKILFPFHSVF</sequence>
<proteinExistence type="predicted"/>
<gene>
    <name evidence="1" type="ORF">LPB144_09615</name>
</gene>
<dbReference type="KEGG" id="grl:LPB144_09615"/>
<protein>
    <submittedName>
        <fullName evidence="1">Uncharacterized protein</fullName>
    </submittedName>
</protein>
<organism evidence="1 2">
    <name type="scientific">Christiangramia salexigens</name>
    <dbReference type="NCBI Taxonomy" id="1913577"/>
    <lineage>
        <taxon>Bacteria</taxon>
        <taxon>Pseudomonadati</taxon>
        <taxon>Bacteroidota</taxon>
        <taxon>Flavobacteriia</taxon>
        <taxon>Flavobacteriales</taxon>
        <taxon>Flavobacteriaceae</taxon>
        <taxon>Christiangramia</taxon>
    </lineage>
</organism>